<gene>
    <name evidence="1" type="ORF">ACT17_06700</name>
</gene>
<accession>A0A0J8UDV4</accession>
<organism evidence="1 2">
    <name type="scientific">Mycolicibacterium conceptionense</name>
    <dbReference type="NCBI Taxonomy" id="451644"/>
    <lineage>
        <taxon>Bacteria</taxon>
        <taxon>Bacillati</taxon>
        <taxon>Actinomycetota</taxon>
        <taxon>Actinomycetes</taxon>
        <taxon>Mycobacteriales</taxon>
        <taxon>Mycobacteriaceae</taxon>
        <taxon>Mycolicibacterium</taxon>
    </lineage>
</organism>
<dbReference type="AlphaFoldDB" id="A0A0J8UDV4"/>
<dbReference type="OrthoDB" id="5195799at2"/>
<keyword evidence="1" id="KW-0808">Transferase</keyword>
<comment type="caution">
    <text evidence="1">The sequence shown here is derived from an EMBL/GenBank/DDBJ whole genome shotgun (WGS) entry which is preliminary data.</text>
</comment>
<dbReference type="PATRIC" id="fig|451644.5.peg.1377"/>
<name>A0A0J8UDV4_9MYCO</name>
<dbReference type="GO" id="GO:0016301">
    <property type="term" value="F:kinase activity"/>
    <property type="evidence" value="ECO:0007669"/>
    <property type="project" value="UniProtKB-KW"/>
</dbReference>
<dbReference type="Proteomes" id="UP000037594">
    <property type="component" value="Unassembled WGS sequence"/>
</dbReference>
<evidence type="ECO:0000313" key="2">
    <source>
        <dbReference type="Proteomes" id="UP000037594"/>
    </source>
</evidence>
<sequence>MSQTPPIADRVDRVVQAVAAIDGVIGLHFGPGVPATHLPGRTVRGIRLGADRGEVHVVLRLQEHLLDIAEQVQAAASVAAGVPVDVVVGDVAVVERHDHVR</sequence>
<proteinExistence type="predicted"/>
<protein>
    <submittedName>
        <fullName evidence="1">Histidine kinase</fullName>
    </submittedName>
</protein>
<dbReference type="RefSeq" id="WP_019344555.1">
    <property type="nucleotide sequence ID" value="NZ_AGSZ01000169.1"/>
</dbReference>
<reference evidence="1 2" key="1">
    <citation type="submission" date="2015-06" db="EMBL/GenBank/DDBJ databases">
        <title>Genome sequence of Mycobacterium conceptionense strain MLE.</title>
        <authorList>
            <person name="Greninger A.L."/>
            <person name="Cunningham G."/>
            <person name="Chiu C.Y."/>
            <person name="Miller S."/>
        </authorList>
    </citation>
    <scope>NUCLEOTIDE SEQUENCE [LARGE SCALE GENOMIC DNA]</scope>
    <source>
        <strain evidence="1 2">MLE</strain>
    </source>
</reference>
<dbReference type="EMBL" id="LFOD01000004">
    <property type="protein sequence ID" value="KMV19137.1"/>
    <property type="molecule type" value="Genomic_DNA"/>
</dbReference>
<evidence type="ECO:0000313" key="1">
    <source>
        <dbReference type="EMBL" id="KMV19137.1"/>
    </source>
</evidence>
<keyword evidence="1" id="KW-0418">Kinase</keyword>